<reference evidence="4" key="1">
    <citation type="journal article" date="2023" name="Plant J.">
        <title>The genome of the king protea, Protea cynaroides.</title>
        <authorList>
            <person name="Chang J."/>
            <person name="Duong T.A."/>
            <person name="Schoeman C."/>
            <person name="Ma X."/>
            <person name="Roodt D."/>
            <person name="Barker N."/>
            <person name="Li Z."/>
            <person name="Van de Peer Y."/>
            <person name="Mizrachi E."/>
        </authorList>
    </citation>
    <scope>NUCLEOTIDE SEQUENCE</scope>
    <source>
        <tissue evidence="4">Young leaves</tissue>
    </source>
</reference>
<dbReference type="Gene3D" id="3.30.40.10">
    <property type="entry name" value="Zinc/RING finger domain, C3HC4 (zinc finger)"/>
    <property type="match status" value="1"/>
</dbReference>
<accession>A0A9Q0GTJ8</accession>
<proteinExistence type="predicted"/>
<dbReference type="InterPro" id="IPR019786">
    <property type="entry name" value="Zinc_finger_PHD-type_CS"/>
</dbReference>
<keyword evidence="3" id="KW-0862">Zinc</keyword>
<protein>
    <recommendedName>
        <fullName evidence="6">Zinc finger PHD-type domain-containing protein</fullName>
    </recommendedName>
</protein>
<gene>
    <name evidence="4" type="ORF">NE237_030171</name>
</gene>
<keyword evidence="1" id="KW-0479">Metal-binding</keyword>
<dbReference type="Proteomes" id="UP001141806">
    <property type="component" value="Unassembled WGS sequence"/>
</dbReference>
<evidence type="ECO:0000256" key="2">
    <source>
        <dbReference type="ARBA" id="ARBA00022771"/>
    </source>
</evidence>
<dbReference type="InterPro" id="IPR013083">
    <property type="entry name" value="Znf_RING/FYVE/PHD"/>
</dbReference>
<keyword evidence="5" id="KW-1185">Reference proteome</keyword>
<organism evidence="4 5">
    <name type="scientific">Protea cynaroides</name>
    <dbReference type="NCBI Taxonomy" id="273540"/>
    <lineage>
        <taxon>Eukaryota</taxon>
        <taxon>Viridiplantae</taxon>
        <taxon>Streptophyta</taxon>
        <taxon>Embryophyta</taxon>
        <taxon>Tracheophyta</taxon>
        <taxon>Spermatophyta</taxon>
        <taxon>Magnoliopsida</taxon>
        <taxon>Proteales</taxon>
        <taxon>Proteaceae</taxon>
        <taxon>Protea</taxon>
    </lineage>
</organism>
<comment type="caution">
    <text evidence="4">The sequence shown here is derived from an EMBL/GenBank/DDBJ whole genome shotgun (WGS) entry which is preliminary data.</text>
</comment>
<dbReference type="PANTHER" id="PTHR46201:SF9">
    <property type="entry name" value="PHD FINGER PROTEIN MALE MEIOCYTE DEATH 1"/>
    <property type="match status" value="1"/>
</dbReference>
<keyword evidence="2" id="KW-0863">Zinc-finger</keyword>
<evidence type="ECO:0000313" key="5">
    <source>
        <dbReference type="Proteomes" id="UP001141806"/>
    </source>
</evidence>
<evidence type="ECO:0000313" key="4">
    <source>
        <dbReference type="EMBL" id="KAJ4953339.1"/>
    </source>
</evidence>
<dbReference type="OrthoDB" id="436852at2759"/>
<dbReference type="PANTHER" id="PTHR46201">
    <property type="entry name" value="PHD FINGER PROTEIN MALE MEIOCYTE DEATH 1-RELATED"/>
    <property type="match status" value="1"/>
</dbReference>
<dbReference type="AlphaFoldDB" id="A0A9Q0GTJ8"/>
<evidence type="ECO:0000256" key="3">
    <source>
        <dbReference type="ARBA" id="ARBA00022833"/>
    </source>
</evidence>
<sequence length="114" mass="13202">MAEEELNNTYYVTKKFTALWLEGFHDDHEEIMNKANSREMLIIEGKDLDTETKLRHQGGLESWKVNCLCGTKEDDCESMIACSLCEIRHHTRCTGGRLPEVLFVCKKCRNSFRA</sequence>
<evidence type="ECO:0000256" key="1">
    <source>
        <dbReference type="ARBA" id="ARBA00022723"/>
    </source>
</evidence>
<dbReference type="SUPFAM" id="SSF57903">
    <property type="entry name" value="FYVE/PHD zinc finger"/>
    <property type="match status" value="1"/>
</dbReference>
<dbReference type="GO" id="GO:0008270">
    <property type="term" value="F:zinc ion binding"/>
    <property type="evidence" value="ECO:0007669"/>
    <property type="project" value="UniProtKB-KW"/>
</dbReference>
<name>A0A9Q0GTJ8_9MAGN</name>
<dbReference type="InterPro" id="IPR011011">
    <property type="entry name" value="Znf_FYVE_PHD"/>
</dbReference>
<dbReference type="PROSITE" id="PS01359">
    <property type="entry name" value="ZF_PHD_1"/>
    <property type="match status" value="1"/>
</dbReference>
<evidence type="ECO:0008006" key="6">
    <source>
        <dbReference type="Google" id="ProtNLM"/>
    </source>
</evidence>
<dbReference type="EMBL" id="JAMYWD010000012">
    <property type="protein sequence ID" value="KAJ4953339.1"/>
    <property type="molecule type" value="Genomic_DNA"/>
</dbReference>